<reference evidence="10 11" key="1">
    <citation type="submission" date="2024-03" db="EMBL/GenBank/DDBJ databases">
        <title>The Acrasis kona genome and developmental transcriptomes reveal deep origins of eukaryotic multicellular pathways.</title>
        <authorList>
            <person name="Sheikh S."/>
            <person name="Fu C.-J."/>
            <person name="Brown M.W."/>
            <person name="Baldauf S.L."/>
        </authorList>
    </citation>
    <scope>NUCLEOTIDE SEQUENCE [LARGE SCALE GENOMIC DNA]</scope>
    <source>
        <strain evidence="10 11">ATCC MYA-3509</strain>
    </source>
</reference>
<dbReference type="GO" id="GO:0005829">
    <property type="term" value="C:cytosol"/>
    <property type="evidence" value="ECO:0007669"/>
    <property type="project" value="TreeGrafter"/>
</dbReference>
<feature type="region of interest" description="Disordered" evidence="9">
    <location>
        <begin position="87"/>
        <end position="149"/>
    </location>
</feature>
<organism evidence="10 11">
    <name type="scientific">Acrasis kona</name>
    <dbReference type="NCBI Taxonomy" id="1008807"/>
    <lineage>
        <taxon>Eukaryota</taxon>
        <taxon>Discoba</taxon>
        <taxon>Heterolobosea</taxon>
        <taxon>Tetramitia</taxon>
        <taxon>Eutetramitia</taxon>
        <taxon>Acrasidae</taxon>
        <taxon>Acrasis</taxon>
    </lineage>
</organism>
<dbReference type="GO" id="GO:0019776">
    <property type="term" value="F:Atg8-family ligase activity"/>
    <property type="evidence" value="ECO:0007669"/>
    <property type="project" value="TreeGrafter"/>
</dbReference>
<dbReference type="GO" id="GO:0000045">
    <property type="term" value="P:autophagosome assembly"/>
    <property type="evidence" value="ECO:0007669"/>
    <property type="project" value="TreeGrafter"/>
</dbReference>
<evidence type="ECO:0000313" key="11">
    <source>
        <dbReference type="Proteomes" id="UP001431209"/>
    </source>
</evidence>
<evidence type="ECO:0000256" key="8">
    <source>
        <dbReference type="ARBA" id="ARBA00023006"/>
    </source>
</evidence>
<evidence type="ECO:0000256" key="7">
    <source>
        <dbReference type="ARBA" id="ARBA00022927"/>
    </source>
</evidence>
<dbReference type="Pfam" id="PF03987">
    <property type="entry name" value="Autophagy_act_C"/>
    <property type="match status" value="1"/>
</dbReference>
<dbReference type="EMBL" id="JAOPGA020001709">
    <property type="protein sequence ID" value="KAL0490689.1"/>
    <property type="molecule type" value="Genomic_DNA"/>
</dbReference>
<dbReference type="PANTHER" id="PTHR12866">
    <property type="entry name" value="UBIQUITIN-LIKE-CONJUGATING ENZYME ATG3"/>
    <property type="match status" value="1"/>
</dbReference>
<protein>
    <recommendedName>
        <fullName evidence="3">Autophagy-related protein 3</fullName>
    </recommendedName>
</protein>
<comment type="subcellular location">
    <subcellularLocation>
        <location evidence="1">Cytoplasm</location>
    </subcellularLocation>
</comment>
<dbReference type="GO" id="GO:0000422">
    <property type="term" value="P:autophagy of mitochondrion"/>
    <property type="evidence" value="ECO:0007669"/>
    <property type="project" value="TreeGrafter"/>
</dbReference>
<feature type="compositionally biased region" description="Acidic residues" evidence="9">
    <location>
        <begin position="89"/>
        <end position="99"/>
    </location>
</feature>
<gene>
    <name evidence="10" type="ORF">AKO1_009684</name>
</gene>
<comment type="caution">
    <text evidence="10">The sequence shown here is derived from an EMBL/GenBank/DDBJ whole genome shotgun (WGS) entry which is preliminary data.</text>
</comment>
<proteinExistence type="inferred from homology"/>
<sequence>MSYAAFKVWKGVSEYFTSVPKESHFNEKGVLTPDEFVTAGDLIVSKCATWSWSAGEPSKKKDYLPDDKQFLITKNVPCLRRVEALQEDAKDEEEVEDEWVTTHTSRKKEKEEDVQEIETDFAKKTSIDDDDDDDIPDINDDLDDDDVEEEDVAALPSKEQDNILKTRTYDLSITYDLYYQTPRVWLFGYDESGTPLDTEKILQDIHADYSNKTVTIEQHPHLNALNASIHPCRHADVMKKMVERLADDGKYIRVDLYLYLFLKFIASVIPTIDYDFTINT</sequence>
<keyword evidence="6" id="KW-0833">Ubl conjugation pathway</keyword>
<evidence type="ECO:0000256" key="9">
    <source>
        <dbReference type="SAM" id="MobiDB-lite"/>
    </source>
</evidence>
<keyword evidence="5" id="KW-0963">Cytoplasm</keyword>
<evidence type="ECO:0000256" key="1">
    <source>
        <dbReference type="ARBA" id="ARBA00004496"/>
    </source>
</evidence>
<dbReference type="PANTHER" id="PTHR12866:SF2">
    <property type="entry name" value="UBIQUITIN-LIKE-CONJUGATING ENZYME ATG3"/>
    <property type="match status" value="1"/>
</dbReference>
<feature type="compositionally biased region" description="Acidic residues" evidence="9">
    <location>
        <begin position="128"/>
        <end position="149"/>
    </location>
</feature>
<evidence type="ECO:0000256" key="6">
    <source>
        <dbReference type="ARBA" id="ARBA00022786"/>
    </source>
</evidence>
<evidence type="ECO:0000256" key="5">
    <source>
        <dbReference type="ARBA" id="ARBA00022490"/>
    </source>
</evidence>
<keyword evidence="4" id="KW-0813">Transport</keyword>
<keyword evidence="8" id="KW-0072">Autophagy</keyword>
<accession>A0AAW2ZMQ5</accession>
<dbReference type="InterPro" id="IPR007135">
    <property type="entry name" value="Atg3/Atg10"/>
</dbReference>
<keyword evidence="7" id="KW-0653">Protein transport</keyword>
<evidence type="ECO:0000313" key="10">
    <source>
        <dbReference type="EMBL" id="KAL0490689.1"/>
    </source>
</evidence>
<evidence type="ECO:0000256" key="3">
    <source>
        <dbReference type="ARBA" id="ARBA00018067"/>
    </source>
</evidence>
<dbReference type="GO" id="GO:0015031">
    <property type="term" value="P:protein transport"/>
    <property type="evidence" value="ECO:0007669"/>
    <property type="project" value="UniProtKB-KW"/>
</dbReference>
<dbReference type="Proteomes" id="UP001431209">
    <property type="component" value="Unassembled WGS sequence"/>
</dbReference>
<dbReference type="AlphaFoldDB" id="A0AAW2ZMQ5"/>
<name>A0AAW2ZMQ5_9EUKA</name>
<dbReference type="GO" id="GO:0044804">
    <property type="term" value="P:nucleophagy"/>
    <property type="evidence" value="ECO:0007669"/>
    <property type="project" value="TreeGrafter"/>
</dbReference>
<dbReference type="FunFam" id="3.30.1460.50:FF:000007">
    <property type="entry name" value="Autophagy-related protein 3"/>
    <property type="match status" value="1"/>
</dbReference>
<keyword evidence="11" id="KW-1185">Reference proteome</keyword>
<dbReference type="GO" id="GO:0061723">
    <property type="term" value="P:glycophagy"/>
    <property type="evidence" value="ECO:0007669"/>
    <property type="project" value="TreeGrafter"/>
</dbReference>
<comment type="similarity">
    <text evidence="2">Belongs to the ATG3 family.</text>
</comment>
<evidence type="ECO:0000256" key="4">
    <source>
        <dbReference type="ARBA" id="ARBA00022448"/>
    </source>
</evidence>
<dbReference type="Gene3D" id="3.30.1460.50">
    <property type="match status" value="1"/>
</dbReference>
<dbReference type="GO" id="GO:0000407">
    <property type="term" value="C:phagophore assembly site"/>
    <property type="evidence" value="ECO:0007669"/>
    <property type="project" value="TreeGrafter"/>
</dbReference>
<evidence type="ECO:0000256" key="2">
    <source>
        <dbReference type="ARBA" id="ARBA00007683"/>
    </source>
</evidence>